<dbReference type="CDD" id="cd11301">
    <property type="entry name" value="Fut1_Fut2_like"/>
    <property type="match status" value="1"/>
</dbReference>
<keyword evidence="1" id="KW-0328">Glycosyltransferase</keyword>
<dbReference type="InterPro" id="IPR002516">
    <property type="entry name" value="Glyco_trans_11"/>
</dbReference>
<keyword evidence="2 3" id="KW-0808">Transferase</keyword>
<dbReference type="KEGG" id="caw:Q783_07005"/>
<evidence type="ECO:0000313" key="4">
    <source>
        <dbReference type="Proteomes" id="UP000017469"/>
    </source>
</evidence>
<proteinExistence type="predicted"/>
<gene>
    <name evidence="3" type="ORF">Q783_07005</name>
</gene>
<dbReference type="EMBL" id="CP006812">
    <property type="protein sequence ID" value="AGY81957.1"/>
    <property type="molecule type" value="Genomic_DNA"/>
</dbReference>
<dbReference type="Proteomes" id="UP000017469">
    <property type="component" value="Chromosome"/>
</dbReference>
<dbReference type="PANTHER" id="PTHR11927:SF9">
    <property type="entry name" value="L-FUCOSYLTRANSFERASE"/>
    <property type="match status" value="1"/>
</dbReference>
<dbReference type="eggNOG" id="ENOG502ZC3Y">
    <property type="taxonomic scope" value="Bacteria"/>
</dbReference>
<dbReference type="HOGENOM" id="CLU_043399_3_1_9"/>
<dbReference type="GO" id="GO:0016020">
    <property type="term" value="C:membrane"/>
    <property type="evidence" value="ECO:0007669"/>
    <property type="project" value="InterPro"/>
</dbReference>
<evidence type="ECO:0000256" key="2">
    <source>
        <dbReference type="ARBA" id="ARBA00022679"/>
    </source>
</evidence>
<organism evidence="3 4">
    <name type="scientific">Carnobacterium inhibens subsp. gilichinskyi</name>
    <dbReference type="NCBI Taxonomy" id="1266845"/>
    <lineage>
        <taxon>Bacteria</taxon>
        <taxon>Bacillati</taxon>
        <taxon>Bacillota</taxon>
        <taxon>Bacilli</taxon>
        <taxon>Lactobacillales</taxon>
        <taxon>Carnobacteriaceae</taxon>
        <taxon>Carnobacterium</taxon>
    </lineage>
</organism>
<sequence>MLIVKVYGGIGNQMFQYSFYKYLQKNNDDVFLDISDYKVHNHHNGFELIDVFNIEVKQADMSKFKGHVSSKNSIFYRLTSKLFKRNILGYSEFMDSNGISIVRNEKILTDHYFIGFWQDVLYLQSVEEEIKEAFNFKNVAIGKQNLELISLSESVESVSVHIRKGDYANNSDLSDICDLEYYEEAMKIIDSKVSEPLYFIFSDDIEWCKQKFGKRDNLIYVDWNIAKKSYIDMLLMSKCKHNIIANSTFSWWGAWLNNNSKKIVICPKTWDRKKNENHLLLNDWIAI</sequence>
<protein>
    <submittedName>
        <fullName evidence="3">Glycosyl transferase family 11</fullName>
    </submittedName>
</protein>
<evidence type="ECO:0000313" key="3">
    <source>
        <dbReference type="EMBL" id="AGY81957.1"/>
    </source>
</evidence>
<name>U5SDK7_9LACT</name>
<reference evidence="3 4" key="1">
    <citation type="journal article" date="2013" name="Genome Announc.">
        <title>Complete Genome Sequence of Carnobacterium gilichinskyi Strain WN1359T (DSM 27470T).</title>
        <authorList>
            <person name="Leonard M.T."/>
            <person name="Panayotova N."/>
            <person name="Farmerie W.G."/>
            <person name="Triplett E.W."/>
            <person name="Nicholson W.L."/>
        </authorList>
    </citation>
    <scope>NUCLEOTIDE SEQUENCE [LARGE SCALE GENOMIC DNA]</scope>
    <source>
        <strain evidence="3 4">WN1359</strain>
    </source>
</reference>
<evidence type="ECO:0000256" key="1">
    <source>
        <dbReference type="ARBA" id="ARBA00022676"/>
    </source>
</evidence>
<dbReference type="PATRIC" id="fig|1266845.5.peg.1300"/>
<dbReference type="STRING" id="1266845.Q783_07005"/>
<dbReference type="AlphaFoldDB" id="U5SDK7"/>
<dbReference type="Gene3D" id="3.40.50.11350">
    <property type="match status" value="1"/>
</dbReference>
<accession>U5SDK7</accession>
<dbReference type="Pfam" id="PF01531">
    <property type="entry name" value="Glyco_transf_11"/>
    <property type="match status" value="1"/>
</dbReference>
<dbReference type="GO" id="GO:0005975">
    <property type="term" value="P:carbohydrate metabolic process"/>
    <property type="evidence" value="ECO:0007669"/>
    <property type="project" value="InterPro"/>
</dbReference>
<dbReference type="GO" id="GO:0008107">
    <property type="term" value="F:galactoside 2-alpha-L-fucosyltransferase activity"/>
    <property type="evidence" value="ECO:0007669"/>
    <property type="project" value="InterPro"/>
</dbReference>
<dbReference type="RefSeq" id="WP_023178374.1">
    <property type="nucleotide sequence ID" value="NC_022606.1"/>
</dbReference>
<dbReference type="PANTHER" id="PTHR11927">
    <property type="entry name" value="GALACTOSIDE 2-L-FUCOSYLTRANSFERASE"/>
    <property type="match status" value="1"/>
</dbReference>